<dbReference type="PROSITE" id="PS51257">
    <property type="entry name" value="PROKAR_LIPOPROTEIN"/>
    <property type="match status" value="1"/>
</dbReference>
<keyword evidence="1" id="KW-0812">Transmembrane</keyword>
<gene>
    <name evidence="3" type="ORF">VRU48_12770</name>
</gene>
<dbReference type="EMBL" id="JAZDQT010000002">
    <property type="protein sequence ID" value="MEE1945986.1"/>
    <property type="molecule type" value="Genomic_DNA"/>
</dbReference>
<evidence type="ECO:0000313" key="3">
    <source>
        <dbReference type="EMBL" id="MEE1945986.1"/>
    </source>
</evidence>
<evidence type="ECO:0000313" key="4">
    <source>
        <dbReference type="Proteomes" id="UP001336835"/>
    </source>
</evidence>
<comment type="caution">
    <text evidence="3">The sequence shown here is derived from an EMBL/GenBank/DDBJ whole genome shotgun (WGS) entry which is preliminary data.</text>
</comment>
<accession>A0ABU7I9N4</accession>
<proteinExistence type="predicted"/>
<dbReference type="InterPro" id="IPR025645">
    <property type="entry name" value="DUF4349"/>
</dbReference>
<dbReference type="Pfam" id="PF14257">
    <property type="entry name" value="DUF4349"/>
    <property type="match status" value="1"/>
</dbReference>
<keyword evidence="1" id="KW-1133">Transmembrane helix</keyword>
<reference evidence="3 4" key="1">
    <citation type="submission" date="2024-01" db="EMBL/GenBank/DDBJ databases">
        <title>Pedobacter sp. nov., isolated from fresh soil.</title>
        <authorList>
            <person name="Le N.T.T."/>
        </authorList>
    </citation>
    <scope>NUCLEOTIDE SEQUENCE [LARGE SCALE GENOMIC DNA]</scope>
    <source>
        <strain evidence="3 4">KR3-3</strain>
    </source>
</reference>
<evidence type="ECO:0000259" key="2">
    <source>
        <dbReference type="Pfam" id="PF14257"/>
    </source>
</evidence>
<organism evidence="3 4">
    <name type="scientific">Pedobacter albus</name>
    <dbReference type="NCBI Taxonomy" id="3113905"/>
    <lineage>
        <taxon>Bacteria</taxon>
        <taxon>Pseudomonadati</taxon>
        <taxon>Bacteroidota</taxon>
        <taxon>Sphingobacteriia</taxon>
        <taxon>Sphingobacteriales</taxon>
        <taxon>Sphingobacteriaceae</taxon>
        <taxon>Pedobacter</taxon>
    </lineage>
</organism>
<keyword evidence="1" id="KW-0472">Membrane</keyword>
<dbReference type="Proteomes" id="UP001336835">
    <property type="component" value="Unassembled WGS sequence"/>
</dbReference>
<feature type="domain" description="DUF4349" evidence="2">
    <location>
        <begin position="47"/>
        <end position="171"/>
    </location>
</feature>
<feature type="transmembrane region" description="Helical" evidence="1">
    <location>
        <begin position="257"/>
        <end position="275"/>
    </location>
</feature>
<dbReference type="RefSeq" id="WP_330108304.1">
    <property type="nucleotide sequence ID" value="NZ_JAZDQT010000002.1"/>
</dbReference>
<sequence>MKKYLVFIAIIGLMFGCNSERKNSLSTESVATLDSAAVASDTTATAKIIKTADMRFRVKDVQQTKEQLGAAIKAEGGTIAEFSIQSQIQESDKVKYSSDSLKEITSYRKEGLLVAKVPSEKLDDFTNTVAKMAVFVDQQSMKMDDQSIAYLANRLKAQNRQKVIKQLDKSKKSRDAETSFYISDDYIDKRIENMDIDNRVKFSTITLSFYQDNTVSTWIVGNDNLYSYRPGFFQRLGLNIADGWTFFKEFLLGLSKLWALIVFGLLIFFGIRAYLRRTKKA</sequence>
<evidence type="ECO:0000256" key="1">
    <source>
        <dbReference type="SAM" id="Phobius"/>
    </source>
</evidence>
<name>A0ABU7I9N4_9SPHI</name>
<keyword evidence="4" id="KW-1185">Reference proteome</keyword>
<protein>
    <submittedName>
        <fullName evidence="3">DUF4349 domain-containing protein</fullName>
    </submittedName>
</protein>